<name>A0ABQ6VXM1_9PROT</name>
<reference evidence="11 12" key="1">
    <citation type="submission" date="2018-09" db="EMBL/GenBank/DDBJ databases">
        <title>Genome sequence and characterization of the bcs clusters for the production of nanocellulose from the low pH resistant strain Komagataeibacter medellinensis ID13488.</title>
        <authorList>
            <person name="Hernandez-Arriaga A.M."/>
            <person name="Del Cerro C."/>
            <person name="Urbina L."/>
            <person name="Eceiza A."/>
            <person name="Retegi A."/>
            <person name="Prieto M.A."/>
        </authorList>
    </citation>
    <scope>NUCLEOTIDE SEQUENCE [LARGE SCALE GENOMIC DNA]</scope>
    <source>
        <strain evidence="11 12">ID13488</strain>
    </source>
</reference>
<proteinExistence type="inferred from homology"/>
<dbReference type="Gene3D" id="3.40.50.300">
    <property type="entry name" value="P-loop containing nucleotide triphosphate hydrolases"/>
    <property type="match status" value="2"/>
</dbReference>
<keyword evidence="6" id="KW-0378">Hydrolase</keyword>
<dbReference type="InterPro" id="IPR027417">
    <property type="entry name" value="P-loop_NTPase"/>
</dbReference>
<dbReference type="EMBL" id="QYAZ01000001">
    <property type="protein sequence ID" value="KAB8124925.1"/>
    <property type="molecule type" value="Genomic_DNA"/>
</dbReference>
<keyword evidence="5" id="KW-0547">Nucleotide-binding</keyword>
<dbReference type="CDD" id="cd09641">
    <property type="entry name" value="Cas3''_I"/>
    <property type="match status" value="1"/>
</dbReference>
<dbReference type="PROSITE" id="PS51643">
    <property type="entry name" value="HD_CAS3"/>
    <property type="match status" value="1"/>
</dbReference>
<dbReference type="InterPro" id="IPR054712">
    <property type="entry name" value="Cas3-like_dom"/>
</dbReference>
<dbReference type="PANTHER" id="PTHR47963:SF9">
    <property type="entry name" value="CRISPR-ASSOCIATED ENDONUCLEASE_HELICASE CAS3"/>
    <property type="match status" value="1"/>
</dbReference>
<evidence type="ECO:0000259" key="10">
    <source>
        <dbReference type="PROSITE" id="PS51643"/>
    </source>
</evidence>
<evidence type="ECO:0000256" key="9">
    <source>
        <dbReference type="ARBA" id="ARBA00023118"/>
    </source>
</evidence>
<dbReference type="Pfam" id="PF22590">
    <property type="entry name" value="Cas3-like_C_2"/>
    <property type="match status" value="1"/>
</dbReference>
<keyword evidence="4" id="KW-0479">Metal-binding</keyword>
<dbReference type="PANTHER" id="PTHR47963">
    <property type="entry name" value="DEAD-BOX ATP-DEPENDENT RNA HELICASE 47, MITOCHONDRIAL"/>
    <property type="match status" value="1"/>
</dbReference>
<evidence type="ECO:0000256" key="6">
    <source>
        <dbReference type="ARBA" id="ARBA00022801"/>
    </source>
</evidence>
<accession>A0ABQ6VXM1</accession>
<organism evidence="11 12">
    <name type="scientific">Komagataeibacter medellinensis</name>
    <dbReference type="NCBI Taxonomy" id="1177712"/>
    <lineage>
        <taxon>Bacteria</taxon>
        <taxon>Pseudomonadati</taxon>
        <taxon>Pseudomonadota</taxon>
        <taxon>Alphaproteobacteria</taxon>
        <taxon>Acetobacterales</taxon>
        <taxon>Acetobacteraceae</taxon>
        <taxon>Komagataeibacter</taxon>
    </lineage>
</organism>
<evidence type="ECO:0000256" key="5">
    <source>
        <dbReference type="ARBA" id="ARBA00022741"/>
    </source>
</evidence>
<dbReference type="Pfam" id="PF18019">
    <property type="entry name" value="Cas3_HD"/>
    <property type="match status" value="1"/>
</dbReference>
<evidence type="ECO:0000256" key="2">
    <source>
        <dbReference type="ARBA" id="ARBA00009046"/>
    </source>
</evidence>
<dbReference type="NCBIfam" id="TIGR01596">
    <property type="entry name" value="cas3_HD"/>
    <property type="match status" value="1"/>
</dbReference>
<evidence type="ECO:0000256" key="1">
    <source>
        <dbReference type="ARBA" id="ARBA00006847"/>
    </source>
</evidence>
<evidence type="ECO:0000256" key="4">
    <source>
        <dbReference type="ARBA" id="ARBA00022723"/>
    </source>
</evidence>
<dbReference type="InterPro" id="IPR050547">
    <property type="entry name" value="DEAD_box_RNA_helicases"/>
</dbReference>
<comment type="similarity">
    <text evidence="2">In the central section; belongs to the CRISPR-associated helicase Cas3 family.</text>
</comment>
<dbReference type="InterPro" id="IPR006474">
    <property type="entry name" value="Helicase_Cas3_CRISPR-ass_core"/>
</dbReference>
<evidence type="ECO:0000256" key="3">
    <source>
        <dbReference type="ARBA" id="ARBA00022722"/>
    </source>
</evidence>
<dbReference type="InterPro" id="IPR038257">
    <property type="entry name" value="CRISPR-assoc_Cas3_HD_sf"/>
</dbReference>
<dbReference type="SUPFAM" id="SSF52540">
    <property type="entry name" value="P-loop containing nucleoside triphosphate hydrolases"/>
    <property type="match status" value="1"/>
</dbReference>
<sequence length="931" mass="99715">MILTCFWARPLRYLALQPLLAIRKKGEAVPDQDEQGLAFFWGKARPDGAEGQGAAAMHPLPAHMLDVAAVAALLPGSGQMGLDRRQIALLVALHDIGKLAPAFQAREPACWPTQVLGACPDSVVQTRHDADGLLLLAHVCADELAPLFGTDEDGNDWSPGDRLRLWRAIAAHHGQPLGVEMRRARHIRNTPLAAHARALIGLLLDVFRPPPIPPCATLGDLLQLEWRLAGLTNKADWIGSNQKWFPYVTPHEVRDMAGYWWNHAVPRAQAAIARAGLAPVAIAPFQGIGHLFAHVVTPSPVQALMETLDLPAGPALVVIEDMTGSGKTEAALAAAHRLMAAGRATGLFVALPTMATANAMFDRMAVAYRGLFQPSAHPSLALAHGRAALDPRFAAILAPDDALDRAAITPERADAAEIGCAAWLGSEARRALLAQVGVGTIDQALMAVLPVRYATIRQAGLAGKVLLVDECHAYDPYMQAEMTALLHFHAAMGGSAILLSATLTHEVRHKLVAAFRAGLGQGEPAPLSATSYPLVTLAGQEGVRELPCAPRPGLARRIAVRRLDGVASVMRVVADAAGQGAAVAWVRNTVDDVIAAAKALHEQGIKATVFHARFAMVDRLAIERTVLARFGRDGTPAGRAGVVVASPVIEQALDLDFDVLCTDLAPMDLIIQRAGRLRRHARRERPVDREELCLFAPEPVAAPDRNWLRRVLPGTAAVYRDPAILWRTARALEKHGAISSPEHIRDLIEEAGNAADTPAGLEQDSSVAQGHGLAASGLARSHVLNYEMGYVPESGGWDRETRISTRLQERRYVTVRLAVMQGADVCPWAAIQDESLAPLSERRRAWALSEVSVAQHALAACPVAAGLAHAVAAARAGWPRWEREADGQFLLLVLRQGKAGMEGDACNEKGEAVVVHYDPHYGLRVVPAPAG</sequence>
<gene>
    <name evidence="11" type="primary">cas3</name>
    <name evidence="11" type="ORF">D3W54_12780</name>
</gene>
<evidence type="ECO:0000256" key="8">
    <source>
        <dbReference type="ARBA" id="ARBA00022840"/>
    </source>
</evidence>
<evidence type="ECO:0000313" key="11">
    <source>
        <dbReference type="EMBL" id="KAB8124925.1"/>
    </source>
</evidence>
<dbReference type="NCBIfam" id="TIGR01587">
    <property type="entry name" value="cas3_core"/>
    <property type="match status" value="1"/>
</dbReference>
<keyword evidence="3" id="KW-0540">Nuclease</keyword>
<keyword evidence="7" id="KW-0347">Helicase</keyword>
<feature type="domain" description="HD Cas3-type" evidence="10">
    <location>
        <begin position="53"/>
        <end position="238"/>
    </location>
</feature>
<comment type="caution">
    <text evidence="11">The sequence shown here is derived from an EMBL/GenBank/DDBJ whole genome shotgun (WGS) entry which is preliminary data.</text>
</comment>
<keyword evidence="8" id="KW-0067">ATP-binding</keyword>
<evidence type="ECO:0000256" key="7">
    <source>
        <dbReference type="ARBA" id="ARBA00022806"/>
    </source>
</evidence>
<dbReference type="InterPro" id="IPR006483">
    <property type="entry name" value="CRISPR-assoc_Cas3_HD"/>
</dbReference>
<dbReference type="Proteomes" id="UP000427842">
    <property type="component" value="Unassembled WGS sequence"/>
</dbReference>
<evidence type="ECO:0000313" key="12">
    <source>
        <dbReference type="Proteomes" id="UP000427842"/>
    </source>
</evidence>
<dbReference type="Gene3D" id="1.10.3210.30">
    <property type="match status" value="1"/>
</dbReference>
<comment type="similarity">
    <text evidence="1">In the N-terminal section; belongs to the CRISPR-associated nuclease Cas3-HD family.</text>
</comment>
<keyword evidence="12" id="KW-1185">Reference proteome</keyword>
<protein>
    <submittedName>
        <fullName evidence="11">CRISPR-associated helicase Cas3</fullName>
    </submittedName>
</protein>
<keyword evidence="9" id="KW-0051">Antiviral defense</keyword>